<evidence type="ECO:0000256" key="2">
    <source>
        <dbReference type="ARBA" id="ARBA00012135"/>
    </source>
</evidence>
<protein>
    <recommendedName>
        <fullName evidence="2">hydroxymethylpyrimidine kinase</fullName>
        <ecNumber evidence="2">2.7.1.49</ecNumber>
    </recommendedName>
</protein>
<proteinExistence type="predicted"/>
<evidence type="ECO:0000313" key="4">
    <source>
        <dbReference type="EMBL" id="GLT13986.1"/>
    </source>
</evidence>
<dbReference type="PANTHER" id="PTHR20858:SF17">
    <property type="entry name" value="HYDROXYMETHYLPYRIMIDINE_PHOSPHOMETHYLPYRIMIDINE KINASE THI20-RELATED"/>
    <property type="match status" value="1"/>
</dbReference>
<accession>A0ABQ6ELX8</accession>
<comment type="caution">
    <text evidence="4">The sequence shown here is derived from an EMBL/GenBank/DDBJ whole genome shotgun (WGS) entry which is preliminary data.</text>
</comment>
<evidence type="ECO:0000259" key="3">
    <source>
        <dbReference type="Pfam" id="PF08543"/>
    </source>
</evidence>
<keyword evidence="4" id="KW-0808">Transferase</keyword>
<organism evidence="4 5">
    <name type="scientific">Vibrio algivorus</name>
    <dbReference type="NCBI Taxonomy" id="1667024"/>
    <lineage>
        <taxon>Bacteria</taxon>
        <taxon>Pseudomonadati</taxon>
        <taxon>Pseudomonadota</taxon>
        <taxon>Gammaproteobacteria</taxon>
        <taxon>Vibrionales</taxon>
        <taxon>Vibrionaceae</taxon>
        <taxon>Vibrio</taxon>
    </lineage>
</organism>
<dbReference type="EC" id="2.7.1.49" evidence="2"/>
<keyword evidence="4" id="KW-0418">Kinase</keyword>
<dbReference type="InterPro" id="IPR004399">
    <property type="entry name" value="HMP/HMP-P_kinase_dom"/>
</dbReference>
<dbReference type="InterPro" id="IPR029056">
    <property type="entry name" value="Ribokinase-like"/>
</dbReference>
<evidence type="ECO:0000256" key="1">
    <source>
        <dbReference type="ARBA" id="ARBA00004948"/>
    </source>
</evidence>
<feature type="domain" description="Pyridoxamine kinase/Phosphomethylpyrimidine kinase" evidence="3">
    <location>
        <begin position="24"/>
        <end position="274"/>
    </location>
</feature>
<dbReference type="PANTHER" id="PTHR20858">
    <property type="entry name" value="PHOSPHOMETHYLPYRIMIDINE KINASE"/>
    <property type="match status" value="1"/>
</dbReference>
<comment type="pathway">
    <text evidence="1">Cofactor biosynthesis; thiamine diphosphate biosynthesis.</text>
</comment>
<dbReference type="Proteomes" id="UP001157156">
    <property type="component" value="Unassembled WGS sequence"/>
</dbReference>
<dbReference type="NCBIfam" id="TIGR00097">
    <property type="entry name" value="HMP-P_kinase"/>
    <property type="match status" value="1"/>
</dbReference>
<dbReference type="Gene3D" id="3.40.1190.20">
    <property type="match status" value="1"/>
</dbReference>
<name>A0ABQ6ELX8_9VIBR</name>
<sequence length="282" mass="29917">MSQSTFPSPHTSNIPNVLTIAGSDSGGGAGIQADIKAISATGSFACSAITALTAQNTQGVDAIFPVSAEFIGQQLDSICSDINIAAVKIGMLNDSDVIEVIAEKLTHYNLMNVVLDPVMVATSGDPLIQPAAINTLKEKLIPLVELITPNLPEAGLLIGEPEPKSESEIEGFIEKLKAHSELHKVDILLKGGHFRGEESRDWLIQRNQTAVYTHRRIATQNTHGTGCTLSSAIASYLAQGFDLTEAIGHAKQYLSNALTHADELNVGKGSGPVHHFYAQASK</sequence>
<reference evidence="5" key="1">
    <citation type="journal article" date="2019" name="Int. J. Syst. Evol. Microbiol.">
        <title>The Global Catalogue of Microorganisms (GCM) 10K type strain sequencing project: providing services to taxonomists for standard genome sequencing and annotation.</title>
        <authorList>
            <consortium name="The Broad Institute Genomics Platform"/>
            <consortium name="The Broad Institute Genome Sequencing Center for Infectious Disease"/>
            <person name="Wu L."/>
            <person name="Ma J."/>
        </authorList>
    </citation>
    <scope>NUCLEOTIDE SEQUENCE [LARGE SCALE GENOMIC DNA]</scope>
    <source>
        <strain evidence="5">NBRC 111146</strain>
    </source>
</reference>
<keyword evidence="5" id="KW-1185">Reference proteome</keyword>
<dbReference type="RefSeq" id="WP_089124354.1">
    <property type="nucleotide sequence ID" value="NZ_BSPV01000003.1"/>
</dbReference>
<dbReference type="Pfam" id="PF08543">
    <property type="entry name" value="Phos_pyr_kin"/>
    <property type="match status" value="1"/>
</dbReference>
<gene>
    <name evidence="4" type="ORF">GCM10007931_09600</name>
</gene>
<dbReference type="CDD" id="cd01169">
    <property type="entry name" value="HMPP_kinase"/>
    <property type="match status" value="1"/>
</dbReference>
<evidence type="ECO:0000313" key="5">
    <source>
        <dbReference type="Proteomes" id="UP001157156"/>
    </source>
</evidence>
<dbReference type="GO" id="GO:0016301">
    <property type="term" value="F:kinase activity"/>
    <property type="evidence" value="ECO:0007669"/>
    <property type="project" value="UniProtKB-KW"/>
</dbReference>
<dbReference type="SUPFAM" id="SSF53613">
    <property type="entry name" value="Ribokinase-like"/>
    <property type="match status" value="1"/>
</dbReference>
<dbReference type="EMBL" id="BSPV01000003">
    <property type="protein sequence ID" value="GLT13986.1"/>
    <property type="molecule type" value="Genomic_DNA"/>
</dbReference>
<dbReference type="InterPro" id="IPR013749">
    <property type="entry name" value="PM/HMP-P_kinase-1"/>
</dbReference>